<reference evidence="7 8" key="1">
    <citation type="submission" date="2021-12" db="EMBL/GenBank/DDBJ databases">
        <title>High titer production of polyol ester of fatty acids by Rhodotorula paludigena BS15 towards product separation-free biomass refinery.</title>
        <authorList>
            <person name="Mano J."/>
            <person name="Ono H."/>
            <person name="Tanaka T."/>
            <person name="Naito K."/>
            <person name="Sushida H."/>
            <person name="Ike M."/>
            <person name="Tokuyasu K."/>
            <person name="Kitaoka M."/>
        </authorList>
    </citation>
    <scope>NUCLEOTIDE SEQUENCE [LARGE SCALE GENOMIC DNA]</scope>
    <source>
        <strain evidence="7 8">BS15</strain>
    </source>
</reference>
<dbReference type="GO" id="GO:0030970">
    <property type="term" value="P:retrograde protein transport, ER to cytosol"/>
    <property type="evidence" value="ECO:0007669"/>
    <property type="project" value="TreeGrafter"/>
</dbReference>
<evidence type="ECO:0000259" key="5">
    <source>
        <dbReference type="Pfam" id="PF09336"/>
    </source>
</evidence>
<evidence type="ECO:0000259" key="6">
    <source>
        <dbReference type="Pfam" id="PF17862"/>
    </source>
</evidence>
<dbReference type="InterPro" id="IPR050168">
    <property type="entry name" value="AAA_ATPase_domain"/>
</dbReference>
<evidence type="ECO:0000256" key="3">
    <source>
        <dbReference type="ARBA" id="ARBA00022840"/>
    </source>
</evidence>
<gene>
    <name evidence="7" type="ORF">Rhopal_005243-T1</name>
</gene>
<evidence type="ECO:0000313" key="7">
    <source>
        <dbReference type="EMBL" id="GJN92213.1"/>
    </source>
</evidence>
<dbReference type="GO" id="GO:0031593">
    <property type="term" value="F:polyubiquitin modification-dependent protein binding"/>
    <property type="evidence" value="ECO:0007669"/>
    <property type="project" value="TreeGrafter"/>
</dbReference>
<dbReference type="Proteomes" id="UP001342314">
    <property type="component" value="Unassembled WGS sequence"/>
</dbReference>
<name>A0AAV5GUD4_9BASI</name>
<proteinExistence type="inferred from homology"/>
<feature type="region of interest" description="Disordered" evidence="4">
    <location>
        <begin position="279"/>
        <end position="320"/>
    </location>
</feature>
<feature type="domain" description="AAA ATPase AAA+ lid" evidence="6">
    <location>
        <begin position="158"/>
        <end position="194"/>
    </location>
</feature>
<dbReference type="Pfam" id="PF09336">
    <property type="entry name" value="Vps4_C"/>
    <property type="match status" value="1"/>
</dbReference>
<evidence type="ECO:0000256" key="2">
    <source>
        <dbReference type="ARBA" id="ARBA00022741"/>
    </source>
</evidence>
<feature type="domain" description="Spastin/Vps4 C-terminal" evidence="5">
    <location>
        <begin position="234"/>
        <end position="270"/>
    </location>
</feature>
<dbReference type="Gene3D" id="6.10.20.150">
    <property type="match status" value="1"/>
</dbReference>
<dbReference type="Pfam" id="PF17862">
    <property type="entry name" value="AAA_lid_3"/>
    <property type="match status" value="1"/>
</dbReference>
<dbReference type="GO" id="GO:0005634">
    <property type="term" value="C:nucleus"/>
    <property type="evidence" value="ECO:0007669"/>
    <property type="project" value="TreeGrafter"/>
</dbReference>
<protein>
    <submittedName>
        <fullName evidence="7">Uncharacterized protein</fullName>
    </submittedName>
</protein>
<accession>A0AAV5GUD4</accession>
<dbReference type="PANTHER" id="PTHR23077">
    <property type="entry name" value="AAA-FAMILY ATPASE"/>
    <property type="match status" value="1"/>
</dbReference>
<comment type="caution">
    <text evidence="7">The sequence shown here is derived from an EMBL/GenBank/DDBJ whole genome shotgun (WGS) entry which is preliminary data.</text>
</comment>
<dbReference type="EMBL" id="BQKY01000010">
    <property type="protein sequence ID" value="GJN92213.1"/>
    <property type="molecule type" value="Genomic_DNA"/>
</dbReference>
<dbReference type="InterPro" id="IPR041569">
    <property type="entry name" value="AAA_lid_3"/>
</dbReference>
<dbReference type="GO" id="GO:0016887">
    <property type="term" value="F:ATP hydrolysis activity"/>
    <property type="evidence" value="ECO:0007669"/>
    <property type="project" value="TreeGrafter"/>
</dbReference>
<dbReference type="GO" id="GO:0034098">
    <property type="term" value="C:VCP-NPL4-UFD1 AAA ATPase complex"/>
    <property type="evidence" value="ECO:0007669"/>
    <property type="project" value="TreeGrafter"/>
</dbReference>
<dbReference type="InterPro" id="IPR015415">
    <property type="entry name" value="Spast_Vps4_C"/>
</dbReference>
<dbReference type="GO" id="GO:0005524">
    <property type="term" value="F:ATP binding"/>
    <property type="evidence" value="ECO:0007669"/>
    <property type="project" value="UniProtKB-KW"/>
</dbReference>
<keyword evidence="2" id="KW-0547">Nucleotide-binding</keyword>
<feature type="compositionally biased region" description="Low complexity" evidence="4">
    <location>
        <begin position="287"/>
        <end position="299"/>
    </location>
</feature>
<dbReference type="GO" id="GO:0051228">
    <property type="term" value="P:mitotic spindle disassembly"/>
    <property type="evidence" value="ECO:0007669"/>
    <property type="project" value="TreeGrafter"/>
</dbReference>
<organism evidence="7 8">
    <name type="scientific">Rhodotorula paludigena</name>
    <dbReference type="NCBI Taxonomy" id="86838"/>
    <lineage>
        <taxon>Eukaryota</taxon>
        <taxon>Fungi</taxon>
        <taxon>Dikarya</taxon>
        <taxon>Basidiomycota</taxon>
        <taxon>Pucciniomycotina</taxon>
        <taxon>Microbotryomycetes</taxon>
        <taxon>Sporidiobolales</taxon>
        <taxon>Sporidiobolaceae</taxon>
        <taxon>Rhodotorula</taxon>
    </lineage>
</organism>
<comment type="similarity">
    <text evidence="1">Belongs to the AAA ATPase family.</text>
</comment>
<dbReference type="GO" id="GO:0005829">
    <property type="term" value="C:cytosol"/>
    <property type="evidence" value="ECO:0007669"/>
    <property type="project" value="TreeGrafter"/>
</dbReference>
<keyword evidence="3" id="KW-0067">ATP-binding</keyword>
<evidence type="ECO:0000256" key="1">
    <source>
        <dbReference type="ARBA" id="ARBA00006914"/>
    </source>
</evidence>
<dbReference type="GO" id="GO:0097352">
    <property type="term" value="P:autophagosome maturation"/>
    <property type="evidence" value="ECO:0007669"/>
    <property type="project" value="TreeGrafter"/>
</dbReference>
<dbReference type="PANTHER" id="PTHR23077:SF171">
    <property type="entry name" value="NUCLEAR VALOSIN-CONTAINING PROTEIN-LIKE"/>
    <property type="match status" value="1"/>
</dbReference>
<dbReference type="AlphaFoldDB" id="A0AAV5GUD4"/>
<sequence length="320" mass="34691">MALSSPCSLSTLVVKPSTSDPRTLRQRCAGCYLLCRFVGSQVIVVGINFIVEDLNGRCEYVGAHNHPYKMIKTGPALAMLFPRRRPHHSQAGIQADQNDTSVLVCPESTIDYEVLHADTPLVESAKWATPSLATQTADLTNCKVVGNKLFGKYKDLHNVDLQFIAKNTHGFSGADLTEVCQRAAKLAIRASIEADMKRDRERKTRIAELGEDAVVKAEEDDAMAGADAADGEDEEDPVPEITIDHFEEAMRFARRSVSDQDIRRYELFAQNLQQSRSFGSTFKFPEGGDAAAAGDAGAAAGAGSGGAAFGQQDDEDDLYS</sequence>
<evidence type="ECO:0000256" key="4">
    <source>
        <dbReference type="SAM" id="MobiDB-lite"/>
    </source>
</evidence>
<keyword evidence="8" id="KW-1185">Reference proteome</keyword>
<feature type="region of interest" description="Disordered" evidence="4">
    <location>
        <begin position="217"/>
        <end position="237"/>
    </location>
</feature>
<evidence type="ECO:0000313" key="8">
    <source>
        <dbReference type="Proteomes" id="UP001342314"/>
    </source>
</evidence>